<organism evidence="5 6">
    <name type="scientific">Luteibaculum oceani</name>
    <dbReference type="NCBI Taxonomy" id="1294296"/>
    <lineage>
        <taxon>Bacteria</taxon>
        <taxon>Pseudomonadati</taxon>
        <taxon>Bacteroidota</taxon>
        <taxon>Flavobacteriia</taxon>
        <taxon>Flavobacteriales</taxon>
        <taxon>Luteibaculaceae</taxon>
        <taxon>Luteibaculum</taxon>
    </lineage>
</organism>
<dbReference type="GO" id="GO:0005524">
    <property type="term" value="F:ATP binding"/>
    <property type="evidence" value="ECO:0007669"/>
    <property type="project" value="UniProtKB-KW"/>
</dbReference>
<keyword evidence="6" id="KW-1185">Reference proteome</keyword>
<dbReference type="Gene3D" id="3.40.50.300">
    <property type="entry name" value="P-loop containing nucleotide triphosphate hydrolases"/>
    <property type="match status" value="1"/>
</dbReference>
<dbReference type="Pfam" id="PF00005">
    <property type="entry name" value="ABC_tran"/>
    <property type="match status" value="1"/>
</dbReference>
<dbReference type="PANTHER" id="PTHR42939">
    <property type="entry name" value="ABC TRANSPORTER ATP-BINDING PROTEIN ALBC-RELATED"/>
    <property type="match status" value="1"/>
</dbReference>
<accession>A0A5C6V0D1</accession>
<evidence type="ECO:0000256" key="3">
    <source>
        <dbReference type="ARBA" id="ARBA00022840"/>
    </source>
</evidence>
<dbReference type="EMBL" id="VORB01000007">
    <property type="protein sequence ID" value="TXC78364.1"/>
    <property type="molecule type" value="Genomic_DNA"/>
</dbReference>
<dbReference type="InterPro" id="IPR017871">
    <property type="entry name" value="ABC_transporter-like_CS"/>
</dbReference>
<proteinExistence type="predicted"/>
<dbReference type="PROSITE" id="PS50893">
    <property type="entry name" value="ABC_TRANSPORTER_2"/>
    <property type="match status" value="1"/>
</dbReference>
<sequence>MKIEVINASKVYSKQQIFAGIDFSFSQGKHLITGGNGSGKSTLLRCLSGMEKCSEGNIIWKIQDTEIKREQLFKHIALCAPAIGLYEELTLKELYHLVNGFRPLVFSQFSDFVDALALPRKKILGKKKVSNFSSGMKQRVKLLLALSMESEFVFLDEPASNLDNTATKWYWETCEQLTQNKILVVASNQPEIEAPFCQPALTLNP</sequence>
<protein>
    <submittedName>
        <fullName evidence="5">ATP-binding cassette domain-containing protein</fullName>
    </submittedName>
</protein>
<dbReference type="PANTHER" id="PTHR42939:SF1">
    <property type="entry name" value="ABC TRANSPORTER ATP-BINDING PROTEIN ALBC-RELATED"/>
    <property type="match status" value="1"/>
</dbReference>
<dbReference type="PROSITE" id="PS00211">
    <property type="entry name" value="ABC_TRANSPORTER_1"/>
    <property type="match status" value="1"/>
</dbReference>
<keyword evidence="2" id="KW-0547">Nucleotide-binding</keyword>
<evidence type="ECO:0000259" key="4">
    <source>
        <dbReference type="PROSITE" id="PS50893"/>
    </source>
</evidence>
<dbReference type="InterPro" id="IPR051782">
    <property type="entry name" value="ABC_Transporter_VariousFunc"/>
</dbReference>
<dbReference type="RefSeq" id="WP_147014786.1">
    <property type="nucleotide sequence ID" value="NZ_VORB01000007.1"/>
</dbReference>
<name>A0A5C6V0D1_9FLAO</name>
<evidence type="ECO:0000313" key="6">
    <source>
        <dbReference type="Proteomes" id="UP000321168"/>
    </source>
</evidence>
<reference evidence="5 6" key="1">
    <citation type="submission" date="2019-08" db="EMBL/GenBank/DDBJ databases">
        <title>Genome of Luteibaculum oceani JCM 18817.</title>
        <authorList>
            <person name="Bowman J.P."/>
        </authorList>
    </citation>
    <scope>NUCLEOTIDE SEQUENCE [LARGE SCALE GENOMIC DNA]</scope>
    <source>
        <strain evidence="5 6">JCM 18817</strain>
    </source>
</reference>
<dbReference type="SUPFAM" id="SSF52540">
    <property type="entry name" value="P-loop containing nucleoside triphosphate hydrolases"/>
    <property type="match status" value="1"/>
</dbReference>
<evidence type="ECO:0000256" key="1">
    <source>
        <dbReference type="ARBA" id="ARBA00022448"/>
    </source>
</evidence>
<dbReference type="InterPro" id="IPR003439">
    <property type="entry name" value="ABC_transporter-like_ATP-bd"/>
</dbReference>
<keyword evidence="3 5" id="KW-0067">ATP-binding</keyword>
<dbReference type="InterPro" id="IPR027417">
    <property type="entry name" value="P-loop_NTPase"/>
</dbReference>
<dbReference type="OrthoDB" id="9801987at2"/>
<evidence type="ECO:0000313" key="5">
    <source>
        <dbReference type="EMBL" id="TXC78364.1"/>
    </source>
</evidence>
<keyword evidence="1" id="KW-0813">Transport</keyword>
<dbReference type="GO" id="GO:0016887">
    <property type="term" value="F:ATP hydrolysis activity"/>
    <property type="evidence" value="ECO:0007669"/>
    <property type="project" value="InterPro"/>
</dbReference>
<gene>
    <name evidence="5" type="ORF">FRX97_08520</name>
</gene>
<feature type="domain" description="ABC transporter" evidence="4">
    <location>
        <begin position="3"/>
        <end position="204"/>
    </location>
</feature>
<comment type="caution">
    <text evidence="5">The sequence shown here is derived from an EMBL/GenBank/DDBJ whole genome shotgun (WGS) entry which is preliminary data.</text>
</comment>
<dbReference type="Proteomes" id="UP000321168">
    <property type="component" value="Unassembled WGS sequence"/>
</dbReference>
<dbReference type="AlphaFoldDB" id="A0A5C6V0D1"/>
<evidence type="ECO:0000256" key="2">
    <source>
        <dbReference type="ARBA" id="ARBA00022741"/>
    </source>
</evidence>